<keyword evidence="2" id="KW-1185">Reference proteome</keyword>
<sequence length="63" mass="6638">MTTPSTLSAADNPPYRESLNPHARAHGQPPQSSHRQVVASAMPQPAIALTAAYANSHHLTIVA</sequence>
<dbReference type="Proteomes" id="UP000887565">
    <property type="component" value="Unplaced"/>
</dbReference>
<protein>
    <submittedName>
        <fullName evidence="3">Uncharacterized protein</fullName>
    </submittedName>
</protein>
<feature type="region of interest" description="Disordered" evidence="1">
    <location>
        <begin position="1"/>
        <end position="40"/>
    </location>
</feature>
<organism evidence="2 3">
    <name type="scientific">Romanomermis culicivorax</name>
    <name type="common">Nematode worm</name>
    <dbReference type="NCBI Taxonomy" id="13658"/>
    <lineage>
        <taxon>Eukaryota</taxon>
        <taxon>Metazoa</taxon>
        <taxon>Ecdysozoa</taxon>
        <taxon>Nematoda</taxon>
        <taxon>Enoplea</taxon>
        <taxon>Dorylaimia</taxon>
        <taxon>Mermithida</taxon>
        <taxon>Mermithoidea</taxon>
        <taxon>Mermithidae</taxon>
        <taxon>Romanomermis</taxon>
    </lineage>
</organism>
<proteinExistence type="predicted"/>
<dbReference type="AlphaFoldDB" id="A0A915K078"/>
<dbReference type="WBParaSite" id="nRc.2.0.1.t32072-RA">
    <property type="protein sequence ID" value="nRc.2.0.1.t32072-RA"/>
    <property type="gene ID" value="nRc.2.0.1.g32072"/>
</dbReference>
<name>A0A915K078_ROMCU</name>
<reference evidence="3" key="1">
    <citation type="submission" date="2022-11" db="UniProtKB">
        <authorList>
            <consortium name="WormBaseParasite"/>
        </authorList>
    </citation>
    <scope>IDENTIFICATION</scope>
</reference>
<accession>A0A915K078</accession>
<evidence type="ECO:0000313" key="2">
    <source>
        <dbReference type="Proteomes" id="UP000887565"/>
    </source>
</evidence>
<evidence type="ECO:0000313" key="3">
    <source>
        <dbReference type="WBParaSite" id="nRc.2.0.1.t32072-RA"/>
    </source>
</evidence>
<evidence type="ECO:0000256" key="1">
    <source>
        <dbReference type="SAM" id="MobiDB-lite"/>
    </source>
</evidence>